<gene>
    <name evidence="3" type="ORF">SAMN04488541_10537</name>
</gene>
<evidence type="ECO:0000256" key="1">
    <source>
        <dbReference type="SAM" id="SignalP"/>
    </source>
</evidence>
<protein>
    <submittedName>
        <fullName evidence="3">Por secretion system C-terminal sorting domain-containing protein</fullName>
    </submittedName>
</protein>
<evidence type="ECO:0000313" key="4">
    <source>
        <dbReference type="Proteomes" id="UP000199513"/>
    </source>
</evidence>
<evidence type="ECO:0000313" key="3">
    <source>
        <dbReference type="EMBL" id="SFF54569.1"/>
    </source>
</evidence>
<proteinExistence type="predicted"/>
<dbReference type="Gene3D" id="2.60.40.10">
    <property type="entry name" value="Immunoglobulins"/>
    <property type="match status" value="1"/>
</dbReference>
<keyword evidence="4" id="KW-1185">Reference proteome</keyword>
<feature type="chain" id="PRO_5011647004" evidence="1">
    <location>
        <begin position="25"/>
        <end position="532"/>
    </location>
</feature>
<reference evidence="3 4" key="1">
    <citation type="submission" date="2016-10" db="EMBL/GenBank/DDBJ databases">
        <authorList>
            <person name="de Groot N.N."/>
        </authorList>
    </citation>
    <scope>NUCLEOTIDE SEQUENCE [LARGE SCALE GENOMIC DNA]</scope>
    <source>
        <strain>GEY</strain>
        <strain evidence="4">DSM 9560</strain>
    </source>
</reference>
<keyword evidence="1" id="KW-0732">Signal</keyword>
<dbReference type="OrthoDB" id="863479at2"/>
<sequence length="532" mass="57785">MKEKLLISLLFCTAFICLFPLNNAFGQTAITAATVNTNTQAGTSSFYSIPGAGTMTYPSATTYTLEYGNLATTETATRNLISFQIGAVNYNRVSGPDQVNLIRETPTTCPSMNTCCLASDGCSDRLISYYELVSSTGNTRVFNPPYTINPTVFFGGTVLNRGADNVFVNRNDGNLNNNDIERIDYIFKNGLSAADVTKAGFVIFDRGTGDPCKIKAISSINASNLPTGYYDADPVTSGSQAVAIAASNFTSIDLGASLNFLVVRKDNTANSAPTTNISGQAVRGTFISFASLGIANNQVVYGYSLVANDVGVSDDFLNTAAFSKATNNMTGGLDLSGVSGAWAEEGSTITILPLHLVSFEAVSSNCKTQLIWKTVQESHIKYFEVEESTNGGDFQTIGKVEAKNQLSNAYAFDVQQPLKQAYYRLRVIEEYDEPHYSAMVFTRNQCGKSASTVSIFPNPTENFITCLLHTEVNVPICEIEIYNQFGKVVHKKSDVFIHQNQIQLDITHLPAGNYIIHFISSKHTSTTKFIKH</sequence>
<dbReference type="NCBIfam" id="TIGR04183">
    <property type="entry name" value="Por_Secre_tail"/>
    <property type="match status" value="1"/>
</dbReference>
<dbReference type="Proteomes" id="UP000199513">
    <property type="component" value="Unassembled WGS sequence"/>
</dbReference>
<name>A0A1I2JJZ7_9BACT</name>
<dbReference type="STRING" id="1003.SAMN04488541_10537"/>
<accession>A0A1I2JJZ7</accession>
<dbReference type="Pfam" id="PF18962">
    <property type="entry name" value="Por_Secre_tail"/>
    <property type="match status" value="1"/>
</dbReference>
<dbReference type="InterPro" id="IPR013783">
    <property type="entry name" value="Ig-like_fold"/>
</dbReference>
<evidence type="ECO:0000259" key="2">
    <source>
        <dbReference type="Pfam" id="PF18962"/>
    </source>
</evidence>
<organism evidence="3 4">
    <name type="scientific">Thermoflexibacter ruber</name>
    <dbReference type="NCBI Taxonomy" id="1003"/>
    <lineage>
        <taxon>Bacteria</taxon>
        <taxon>Pseudomonadati</taxon>
        <taxon>Bacteroidota</taxon>
        <taxon>Cytophagia</taxon>
        <taxon>Cytophagales</taxon>
        <taxon>Thermoflexibacteraceae</taxon>
        <taxon>Thermoflexibacter</taxon>
    </lineage>
</organism>
<dbReference type="RefSeq" id="WP_091549241.1">
    <property type="nucleotide sequence ID" value="NZ_FONY01000053.1"/>
</dbReference>
<feature type="domain" description="Secretion system C-terminal sorting" evidence="2">
    <location>
        <begin position="455"/>
        <end position="530"/>
    </location>
</feature>
<feature type="signal peptide" evidence="1">
    <location>
        <begin position="1"/>
        <end position="24"/>
    </location>
</feature>
<dbReference type="EMBL" id="FONY01000053">
    <property type="protein sequence ID" value="SFF54569.1"/>
    <property type="molecule type" value="Genomic_DNA"/>
</dbReference>
<dbReference type="InterPro" id="IPR026444">
    <property type="entry name" value="Secre_tail"/>
</dbReference>
<dbReference type="AlphaFoldDB" id="A0A1I2JJZ7"/>